<dbReference type="GeneID" id="90037922"/>
<accession>A0ABR1F7L5</accession>
<evidence type="ECO:0000256" key="1">
    <source>
        <dbReference type="ARBA" id="ARBA00009480"/>
    </source>
</evidence>
<feature type="compositionally biased region" description="Low complexity" evidence="2">
    <location>
        <begin position="92"/>
        <end position="114"/>
    </location>
</feature>
<feature type="compositionally biased region" description="Basic residues" evidence="2">
    <location>
        <begin position="7"/>
        <end position="17"/>
    </location>
</feature>
<reference evidence="4 5" key="1">
    <citation type="submission" date="2024-03" db="EMBL/GenBank/DDBJ databases">
        <title>Genome-scale model development and genomic sequencing of the oleaginous clade Lipomyces.</title>
        <authorList>
            <consortium name="Lawrence Berkeley National Laboratory"/>
            <person name="Czajka J.J."/>
            <person name="Han Y."/>
            <person name="Kim J."/>
            <person name="Mondo S.J."/>
            <person name="Hofstad B.A."/>
            <person name="Robles A."/>
            <person name="Haridas S."/>
            <person name="Riley R."/>
            <person name="LaButti K."/>
            <person name="Pangilinan J."/>
            <person name="Andreopoulos W."/>
            <person name="Lipzen A."/>
            <person name="Yan J."/>
            <person name="Wang M."/>
            <person name="Ng V."/>
            <person name="Grigoriev I.V."/>
            <person name="Spatafora J.W."/>
            <person name="Magnuson J.K."/>
            <person name="Baker S.E."/>
            <person name="Pomraning K.R."/>
        </authorList>
    </citation>
    <scope>NUCLEOTIDE SEQUENCE [LARGE SCALE GENOMIC DNA]</scope>
    <source>
        <strain evidence="4 5">Phaff 52-87</strain>
    </source>
</reference>
<evidence type="ECO:0000256" key="2">
    <source>
        <dbReference type="SAM" id="MobiDB-lite"/>
    </source>
</evidence>
<dbReference type="EMBL" id="JBBJBU010000004">
    <property type="protein sequence ID" value="KAK7205830.1"/>
    <property type="molecule type" value="Genomic_DNA"/>
</dbReference>
<protein>
    <recommendedName>
        <fullName evidence="3">t-SNARE coiled-coil homology domain-containing protein</fullName>
    </recommendedName>
</protein>
<organism evidence="4 5">
    <name type="scientific">Myxozyma melibiosi</name>
    <dbReference type="NCBI Taxonomy" id="54550"/>
    <lineage>
        <taxon>Eukaryota</taxon>
        <taxon>Fungi</taxon>
        <taxon>Dikarya</taxon>
        <taxon>Ascomycota</taxon>
        <taxon>Saccharomycotina</taxon>
        <taxon>Lipomycetes</taxon>
        <taxon>Lipomycetales</taxon>
        <taxon>Lipomycetaceae</taxon>
        <taxon>Myxozyma</taxon>
    </lineage>
</organism>
<dbReference type="InterPro" id="IPR000727">
    <property type="entry name" value="T_SNARE_dom"/>
</dbReference>
<feature type="domain" description="T-SNARE coiled-coil homology" evidence="3">
    <location>
        <begin position="444"/>
        <end position="506"/>
    </location>
</feature>
<dbReference type="PROSITE" id="PS50192">
    <property type="entry name" value="T_SNARE"/>
    <property type="match status" value="1"/>
</dbReference>
<feature type="compositionally biased region" description="Low complexity" evidence="2">
    <location>
        <begin position="177"/>
        <end position="188"/>
    </location>
</feature>
<dbReference type="RefSeq" id="XP_064768863.1">
    <property type="nucleotide sequence ID" value="XM_064912410.1"/>
</dbReference>
<evidence type="ECO:0000313" key="5">
    <source>
        <dbReference type="Proteomes" id="UP001498771"/>
    </source>
</evidence>
<feature type="region of interest" description="Disordered" evidence="2">
    <location>
        <begin position="1"/>
        <end position="55"/>
    </location>
</feature>
<keyword evidence="5" id="KW-1185">Reference proteome</keyword>
<gene>
    <name evidence="4" type="ORF">BZA70DRAFT_277158</name>
</gene>
<feature type="compositionally biased region" description="Acidic residues" evidence="2">
    <location>
        <begin position="23"/>
        <end position="37"/>
    </location>
</feature>
<dbReference type="PANTHER" id="PTHR19305">
    <property type="entry name" value="SYNAPTOSOMAL ASSOCIATED PROTEIN"/>
    <property type="match status" value="1"/>
</dbReference>
<dbReference type="Gene3D" id="1.20.5.110">
    <property type="match status" value="2"/>
</dbReference>
<feature type="compositionally biased region" description="Low complexity" evidence="2">
    <location>
        <begin position="130"/>
        <end position="147"/>
    </location>
</feature>
<sequence length="507" mass="56459">MTLVKKLLGKAHLGHARSRSDGDYDLDAADSLSDDDLPASTDASPGPAYNPYAIGSNPYNSVASAYSRTARPVPTPPALTPTTSASPPPSPYYSTSPAPYTRISPVSPSSASIPLSPPRVPGLNGTPRLNSTSSSSGRSRSSSNSKRNPYEPVSVSQKRFSDPIVYNPALSDQQGTSPYESLEPSESLEVQRQKLLQKKKQSTANLPQFRPASPDYDPSIMETEAEREQRYAMQRQGTAQQSHHQTVIPEDRELSTEQAYAQEYKDGDELEIQAMKDHIKFLNKQSIDSADSALRYAEEAEASGMKTLQMLGQQSDQIGNAESSIAIAANKTKLAEDYASELKALNRNMLAIHVSNPFNSRKKIAEKDLQLRNDFQQRQKTREETRRLQYESQQNIARAMGNAPGERRRQLTETELKYRQQMLDNKAKLAEKSRYMFEPDDDDFEDERNVNERLDHIANASARLNSMAKAISSEVEDQNNRIAKLSKKTEDTEVGVYLNTTRLARYG</sequence>
<evidence type="ECO:0000313" key="4">
    <source>
        <dbReference type="EMBL" id="KAK7205830.1"/>
    </source>
</evidence>
<name>A0ABR1F7L5_9ASCO</name>
<proteinExistence type="inferred from homology"/>
<dbReference type="CDD" id="cd15857">
    <property type="entry name" value="SNARE_SEC9C"/>
    <property type="match status" value="1"/>
</dbReference>
<dbReference type="SUPFAM" id="SSF58038">
    <property type="entry name" value="SNARE fusion complex"/>
    <property type="match status" value="2"/>
</dbReference>
<dbReference type="Proteomes" id="UP001498771">
    <property type="component" value="Unassembled WGS sequence"/>
</dbReference>
<dbReference type="PANTHER" id="PTHR19305:SF9">
    <property type="entry name" value="SYNAPTOSOMAL-ASSOCIATED PROTEIN 29"/>
    <property type="match status" value="1"/>
</dbReference>
<evidence type="ECO:0000259" key="3">
    <source>
        <dbReference type="PROSITE" id="PS50192"/>
    </source>
</evidence>
<comment type="caution">
    <text evidence="4">The sequence shown here is derived from an EMBL/GenBank/DDBJ whole genome shotgun (WGS) entry which is preliminary data.</text>
</comment>
<comment type="similarity">
    <text evidence="1">Belongs to the SNAP-25 family.</text>
</comment>
<feature type="region of interest" description="Disordered" evidence="2">
    <location>
        <begin position="67"/>
        <end position="218"/>
    </location>
</feature>